<reference evidence="1 2" key="1">
    <citation type="journal article" date="2018" name="MBio">
        <title>Comparative Genomics Reveals the Core Gene Toolbox for the Fungus-Insect Symbiosis.</title>
        <authorList>
            <person name="Wang Y."/>
            <person name="Stata M."/>
            <person name="Wang W."/>
            <person name="Stajich J.E."/>
            <person name="White M.M."/>
            <person name="Moncalvo J.M."/>
        </authorList>
    </citation>
    <scope>NUCLEOTIDE SEQUENCE [LARGE SCALE GENOMIC DNA]</scope>
    <source>
        <strain evidence="1 2">SWE-8-4</strain>
    </source>
</reference>
<name>A0A2T9YGT5_9FUNG</name>
<gene>
    <name evidence="1" type="ORF">BB561_004337</name>
</gene>
<dbReference type="EMBL" id="MBFR01000194">
    <property type="protein sequence ID" value="PVU91562.1"/>
    <property type="molecule type" value="Genomic_DNA"/>
</dbReference>
<accession>A0A2T9YGT5</accession>
<protein>
    <submittedName>
        <fullName evidence="1">Uncharacterized protein</fullName>
    </submittedName>
</protein>
<evidence type="ECO:0000313" key="2">
    <source>
        <dbReference type="Proteomes" id="UP000245383"/>
    </source>
</evidence>
<dbReference type="OrthoDB" id="8044784at2759"/>
<dbReference type="AlphaFoldDB" id="A0A2T9YGT5"/>
<evidence type="ECO:0000313" key="1">
    <source>
        <dbReference type="EMBL" id="PVU91562.1"/>
    </source>
</evidence>
<keyword evidence="2" id="KW-1185">Reference proteome</keyword>
<comment type="caution">
    <text evidence="1">The sequence shown here is derived from an EMBL/GenBank/DDBJ whole genome shotgun (WGS) entry which is preliminary data.</text>
</comment>
<dbReference type="Proteomes" id="UP000245383">
    <property type="component" value="Unassembled WGS sequence"/>
</dbReference>
<organism evidence="1 2">
    <name type="scientific">Smittium simulii</name>
    <dbReference type="NCBI Taxonomy" id="133385"/>
    <lineage>
        <taxon>Eukaryota</taxon>
        <taxon>Fungi</taxon>
        <taxon>Fungi incertae sedis</taxon>
        <taxon>Zoopagomycota</taxon>
        <taxon>Kickxellomycotina</taxon>
        <taxon>Harpellomycetes</taxon>
        <taxon>Harpellales</taxon>
        <taxon>Legeriomycetaceae</taxon>
        <taxon>Smittium</taxon>
    </lineage>
</organism>
<proteinExistence type="predicted"/>
<sequence length="124" mass="14115">MDNELTQDENIKKIDSPAAWANHFARLFKTTSIGNNNFELFPLNKINVFSKCNITPTWNDITTALKSTPNNKAAGIHGIPRKIWKLVNKAWNECNLIDPNNTSAVVSIFKRENCQNSNKYYDIS</sequence>